<accession>A0AAE1FCI4</accession>
<dbReference type="Proteomes" id="UP001286313">
    <property type="component" value="Unassembled WGS sequence"/>
</dbReference>
<dbReference type="AlphaFoldDB" id="A0AAE1FCI4"/>
<dbReference type="EMBL" id="JAWQEG010002593">
    <property type="protein sequence ID" value="KAK3870904.1"/>
    <property type="molecule type" value="Genomic_DNA"/>
</dbReference>
<evidence type="ECO:0000313" key="1">
    <source>
        <dbReference type="EMBL" id="KAK3870904.1"/>
    </source>
</evidence>
<comment type="caution">
    <text evidence="1">The sequence shown here is derived from an EMBL/GenBank/DDBJ whole genome shotgun (WGS) entry which is preliminary data.</text>
</comment>
<evidence type="ECO:0000313" key="2">
    <source>
        <dbReference type="Proteomes" id="UP001286313"/>
    </source>
</evidence>
<protein>
    <submittedName>
        <fullName evidence="1">Uncharacterized protein</fullName>
    </submittedName>
</protein>
<proteinExistence type="predicted"/>
<name>A0AAE1FCI4_PETCI</name>
<organism evidence="1 2">
    <name type="scientific">Petrolisthes cinctipes</name>
    <name type="common">Flat porcelain crab</name>
    <dbReference type="NCBI Taxonomy" id="88211"/>
    <lineage>
        <taxon>Eukaryota</taxon>
        <taxon>Metazoa</taxon>
        <taxon>Ecdysozoa</taxon>
        <taxon>Arthropoda</taxon>
        <taxon>Crustacea</taxon>
        <taxon>Multicrustacea</taxon>
        <taxon>Malacostraca</taxon>
        <taxon>Eumalacostraca</taxon>
        <taxon>Eucarida</taxon>
        <taxon>Decapoda</taxon>
        <taxon>Pleocyemata</taxon>
        <taxon>Anomura</taxon>
        <taxon>Galatheoidea</taxon>
        <taxon>Porcellanidae</taxon>
        <taxon>Petrolisthes</taxon>
    </lineage>
</organism>
<gene>
    <name evidence="1" type="ORF">Pcinc_023930</name>
</gene>
<keyword evidence="2" id="KW-1185">Reference proteome</keyword>
<sequence>MTIITEPEMGQSLSALQREDLKKLLREFGDVFSNTSGCFNTPFHDISLHTTDRVQAKVYPVPVHLKPVFEEEAETLVQQVNSCLADSVKAQTGCLVLGWFTASLGPDDFGTSLRHLFD</sequence>
<reference evidence="1" key="1">
    <citation type="submission" date="2023-10" db="EMBL/GenBank/DDBJ databases">
        <title>Genome assemblies of two species of porcelain crab, Petrolisthes cinctipes and Petrolisthes manimaculis (Anomura: Porcellanidae).</title>
        <authorList>
            <person name="Angst P."/>
        </authorList>
    </citation>
    <scope>NUCLEOTIDE SEQUENCE</scope>
    <source>
        <strain evidence="1">PB745_01</strain>
        <tissue evidence="1">Gill</tissue>
    </source>
</reference>